<evidence type="ECO:0000313" key="3">
    <source>
        <dbReference type="EMBL" id="SCU81216.1"/>
    </source>
</evidence>
<feature type="compositionally biased region" description="Low complexity" evidence="2">
    <location>
        <begin position="144"/>
        <end position="161"/>
    </location>
</feature>
<dbReference type="STRING" id="1230905.A0A1G4IVU2"/>
<dbReference type="AlphaFoldDB" id="A0A1G4IVU2"/>
<dbReference type="InterPro" id="IPR011990">
    <property type="entry name" value="TPR-like_helical_dom_sf"/>
</dbReference>
<dbReference type="OrthoDB" id="272077at2759"/>
<dbReference type="SMART" id="SM00671">
    <property type="entry name" value="SEL1"/>
    <property type="match status" value="5"/>
</dbReference>
<dbReference type="EMBL" id="LT598464">
    <property type="protein sequence ID" value="SCU81216.1"/>
    <property type="molecule type" value="Genomic_DNA"/>
</dbReference>
<name>A0A1G4IVU2_9SACH</name>
<sequence>MKSREKLYENHINMYPPGFSGKFESEQPKLAPYPVEDTREVINPVPLKSREGGSSSSSTPSQTSFKVTSPNSARYGLAFAYAGPKSTDSLNARPAAQFSSLNSSVDTFESASDVQIPPPPYEDDQTQRFLEQKVYRRPEDLIATTTTTTSTTSSTTSTGSTRPSPKKPAEPDLSTYSKEALEFRSAYETAIGDGTNFTATTQLKWCETLLTYAFKPEFISNYNINAAKLKRELTAAEVQKNRKIILEHALKVLTKLISLEHPPALYLMGTLYSHQPYLDMDVKSILGRNDAKALDYYVRAAKLRHAEACYRAGASYEYQRGTAPELSREECVKHAVDFYEMGAKVSDDGKCMYKLGMLALAAINPHNAREQKVIDAIRWFNEASSKVLGAKASPQALYELAKIYEFEGLPAPVQASLAAAGFSRDATKALACYHRCATALEYPLAQWKLGFCYEFGELNLPVVANKSIAWYAKAAMASPRGNPIAMMALSGWYLTGATGVLQPNNQEAFKWASKACTASDGKLARAEYALGFYLENAIGCERDMEAARVHYHRAAQSGHRKAQERLNKGDL</sequence>
<feature type="region of interest" description="Disordered" evidence="2">
    <location>
        <begin position="17"/>
        <end position="69"/>
    </location>
</feature>
<dbReference type="Gene3D" id="1.25.40.10">
    <property type="entry name" value="Tetratricopeptide repeat domain"/>
    <property type="match status" value="2"/>
</dbReference>
<gene>
    <name evidence="3" type="ORF">LAMI_0B05226G</name>
</gene>
<keyword evidence="1" id="KW-0677">Repeat</keyword>
<dbReference type="InterPro" id="IPR006597">
    <property type="entry name" value="Sel1-like"/>
</dbReference>
<dbReference type="Pfam" id="PF08238">
    <property type="entry name" value="Sel1"/>
    <property type="match status" value="6"/>
</dbReference>
<dbReference type="PANTHER" id="PTHR46430:SF3">
    <property type="entry name" value="ACTIVATOR OF C KINASE PROTEIN 1"/>
    <property type="match status" value="1"/>
</dbReference>
<accession>A0A1G4IVU2</accession>
<keyword evidence="4" id="KW-1185">Reference proteome</keyword>
<feature type="compositionally biased region" description="Low complexity" evidence="2">
    <location>
        <begin position="54"/>
        <end position="64"/>
    </location>
</feature>
<reference evidence="3 4" key="1">
    <citation type="submission" date="2016-03" db="EMBL/GenBank/DDBJ databases">
        <authorList>
            <person name="Devillers H."/>
        </authorList>
    </citation>
    <scope>NUCLEOTIDE SEQUENCE [LARGE SCALE GENOMIC DNA]</scope>
    <source>
        <strain evidence="3">CBS 11717</strain>
    </source>
</reference>
<dbReference type="Proteomes" id="UP000191024">
    <property type="component" value="Chromosome B"/>
</dbReference>
<organism evidence="3 4">
    <name type="scientific">Lachancea mirantina</name>
    <dbReference type="NCBI Taxonomy" id="1230905"/>
    <lineage>
        <taxon>Eukaryota</taxon>
        <taxon>Fungi</taxon>
        <taxon>Dikarya</taxon>
        <taxon>Ascomycota</taxon>
        <taxon>Saccharomycotina</taxon>
        <taxon>Saccharomycetes</taxon>
        <taxon>Saccharomycetales</taxon>
        <taxon>Saccharomycetaceae</taxon>
        <taxon>Lachancea</taxon>
    </lineage>
</organism>
<dbReference type="PANTHER" id="PTHR46430">
    <property type="entry name" value="PROTEIN SKT5-RELATED"/>
    <property type="match status" value="1"/>
</dbReference>
<feature type="region of interest" description="Disordered" evidence="2">
    <location>
        <begin position="134"/>
        <end position="174"/>
    </location>
</feature>
<protein>
    <submittedName>
        <fullName evidence="3">LAMI_0B05226g1_1</fullName>
    </submittedName>
</protein>
<evidence type="ECO:0000313" key="4">
    <source>
        <dbReference type="Proteomes" id="UP000191024"/>
    </source>
</evidence>
<dbReference type="SUPFAM" id="SSF81901">
    <property type="entry name" value="HCP-like"/>
    <property type="match status" value="1"/>
</dbReference>
<dbReference type="InterPro" id="IPR051726">
    <property type="entry name" value="Chitin_Synth_Reg"/>
</dbReference>
<proteinExistence type="predicted"/>
<evidence type="ECO:0000256" key="1">
    <source>
        <dbReference type="ARBA" id="ARBA00022737"/>
    </source>
</evidence>
<evidence type="ECO:0000256" key="2">
    <source>
        <dbReference type="SAM" id="MobiDB-lite"/>
    </source>
</evidence>